<protein>
    <submittedName>
        <fullName evidence="1">ISRSO5-transposase transposase</fullName>
    </submittedName>
</protein>
<organism evidence="1">
    <name type="scientific">mine drainage metagenome</name>
    <dbReference type="NCBI Taxonomy" id="410659"/>
    <lineage>
        <taxon>unclassified sequences</taxon>
        <taxon>metagenomes</taxon>
        <taxon>ecological metagenomes</taxon>
    </lineage>
</organism>
<dbReference type="EMBL" id="AUZX01003699">
    <property type="protein sequence ID" value="EQD73198.1"/>
    <property type="molecule type" value="Genomic_DNA"/>
</dbReference>
<reference evidence="1" key="2">
    <citation type="journal article" date="2014" name="ISME J.">
        <title>Microbial stratification in low pH oxic and suboxic macroscopic growths along an acid mine drainage.</title>
        <authorList>
            <person name="Mendez-Garcia C."/>
            <person name="Mesa V."/>
            <person name="Sprenger R.R."/>
            <person name="Richter M."/>
            <person name="Diez M.S."/>
            <person name="Solano J."/>
            <person name="Bargiela R."/>
            <person name="Golyshina O.V."/>
            <person name="Manteca A."/>
            <person name="Ramos J.L."/>
            <person name="Gallego J.R."/>
            <person name="Llorente I."/>
            <person name="Martins Dos Santos V.A."/>
            <person name="Jensen O.N."/>
            <person name="Pelaez A.I."/>
            <person name="Sanchez J."/>
            <person name="Ferrer M."/>
        </authorList>
    </citation>
    <scope>NUCLEOTIDE SEQUENCE</scope>
</reference>
<reference evidence="1" key="1">
    <citation type="submission" date="2013-08" db="EMBL/GenBank/DDBJ databases">
        <authorList>
            <person name="Mendez C."/>
            <person name="Richter M."/>
            <person name="Ferrer M."/>
            <person name="Sanchez J."/>
        </authorList>
    </citation>
    <scope>NUCLEOTIDE SEQUENCE</scope>
</reference>
<evidence type="ECO:0000313" key="1">
    <source>
        <dbReference type="EMBL" id="EQD73198.1"/>
    </source>
</evidence>
<name>T1BX49_9ZZZZ</name>
<gene>
    <name evidence="1" type="ORF">B1A_05074</name>
</gene>
<comment type="caution">
    <text evidence="1">The sequence shown here is derived from an EMBL/GenBank/DDBJ whole genome shotgun (WGS) entry which is preliminary data.</text>
</comment>
<feature type="non-terminal residue" evidence="1">
    <location>
        <position position="41"/>
    </location>
</feature>
<sequence>MFWIMDNSSSHRGPAGIQRLQRRWPTIIPVHTPVHASWLNQ</sequence>
<proteinExistence type="predicted"/>
<accession>T1BX49</accession>
<dbReference type="AlphaFoldDB" id="T1BX49"/>